<proteinExistence type="predicted"/>
<accession>Q10XH0</accession>
<dbReference type="EMBL" id="CP000393">
    <property type="protein sequence ID" value="ABG53054.1"/>
    <property type="molecule type" value="Genomic_DNA"/>
</dbReference>
<dbReference type="KEGG" id="ter:Tery_4037"/>
<sequence>MEIEFIEEGSIKIILKGIILKDSNQGLNQIKELFLSDEIADDPAVLEAVHEDFFLLMQFDF</sequence>
<evidence type="ECO:0000313" key="1">
    <source>
        <dbReference type="EMBL" id="ABG53054.1"/>
    </source>
</evidence>
<name>Q10XH0_TRIEI</name>
<dbReference type="STRING" id="203124.Tery_4037"/>
<dbReference type="RefSeq" id="WP_011613384.1">
    <property type="nucleotide sequence ID" value="NC_008312.1"/>
</dbReference>
<protein>
    <submittedName>
        <fullName evidence="1">Uncharacterized protein</fullName>
    </submittedName>
</protein>
<reference evidence="1" key="1">
    <citation type="submission" date="2006-06" db="EMBL/GenBank/DDBJ databases">
        <title>Complete sequence of Trichodesmium erythraeum IMS101.</title>
        <authorList>
            <consortium name="US DOE Joint Genome Institute"/>
            <person name="Copeland A."/>
            <person name="Lucas S."/>
            <person name="Lapidus A."/>
            <person name="Barry K."/>
            <person name="Detter J.C."/>
            <person name="Glavina del Rio T."/>
            <person name="Hammon N."/>
            <person name="Israni S."/>
            <person name="Dalin E."/>
            <person name="Tice H."/>
            <person name="Pitluck S."/>
            <person name="Kiss H."/>
            <person name="Munk A.C."/>
            <person name="Brettin T."/>
            <person name="Bruce D."/>
            <person name="Han C."/>
            <person name="Tapia R."/>
            <person name="Gilna P."/>
            <person name="Schmutz J."/>
            <person name="Larimer F."/>
            <person name="Land M."/>
            <person name="Hauser L."/>
            <person name="Kyrpides N."/>
            <person name="Kim E."/>
            <person name="Richardson P."/>
        </authorList>
    </citation>
    <scope>NUCLEOTIDE SEQUENCE [LARGE SCALE GENOMIC DNA]</scope>
    <source>
        <strain evidence="1">IMS101</strain>
    </source>
</reference>
<organism evidence="1">
    <name type="scientific">Trichodesmium erythraeum (strain IMS101)</name>
    <dbReference type="NCBI Taxonomy" id="203124"/>
    <lineage>
        <taxon>Bacteria</taxon>
        <taxon>Bacillati</taxon>
        <taxon>Cyanobacteriota</taxon>
        <taxon>Cyanophyceae</taxon>
        <taxon>Oscillatoriophycideae</taxon>
        <taxon>Oscillatoriales</taxon>
        <taxon>Microcoleaceae</taxon>
        <taxon>Trichodesmium</taxon>
    </lineage>
</organism>
<dbReference type="HOGENOM" id="CLU_2921442_0_0_3"/>
<dbReference type="AlphaFoldDB" id="Q10XH0"/>
<gene>
    <name evidence="1" type="ordered locus">Tery_4037</name>
</gene>